<proteinExistence type="predicted"/>
<feature type="region of interest" description="Disordered" evidence="1">
    <location>
        <begin position="791"/>
        <end position="857"/>
    </location>
</feature>
<dbReference type="OrthoDB" id="4207369at2759"/>
<organism evidence="2 3">
    <name type="scientific">Phialocephala subalpina</name>
    <dbReference type="NCBI Taxonomy" id="576137"/>
    <lineage>
        <taxon>Eukaryota</taxon>
        <taxon>Fungi</taxon>
        <taxon>Dikarya</taxon>
        <taxon>Ascomycota</taxon>
        <taxon>Pezizomycotina</taxon>
        <taxon>Leotiomycetes</taxon>
        <taxon>Helotiales</taxon>
        <taxon>Mollisiaceae</taxon>
        <taxon>Phialocephala</taxon>
        <taxon>Phialocephala fortinii species complex</taxon>
    </lineage>
</organism>
<feature type="compositionally biased region" description="Basic residues" evidence="1">
    <location>
        <begin position="218"/>
        <end position="228"/>
    </location>
</feature>
<sequence>MDGDMGREAPQSSKLEVYKDAFAHQPRRRAKAWERAPVNAHAPRLQGQKIWKKAGHKTAPQDDKENFEATFAELEKAGGGARKKQRVMGAKENISDAQWQLIQEEGQKNALALQSPKKNGRKSLAGNEDALLVPRKRTNANHLITPRKPLRKISNGSHADILPGPSMKSALGLPLTVGFEKEGAEGDGSRWQGLGGAHSPKATTTPSIVDEPAEKPDRRRKSLRRSTRRVTQSDLPEIAPEAPAQDTQPKSPSNQIHSAPTFEVSPSVAALPQMPIAEDLHTGIAQKFDVQQEGHSSVQSTNDDESGEISSIEPVEESLDDALANQQILDETSLPNFIEADLDISGSPSTVQEEIHMTPKRAINIKPAGLESVEAITSDPTATSTPKPKRKTPQRGSRRSTRTPRTRSSTSASFLAQGVETSTIDESASREQAASPFASRGEDSPAQLEQLAMPQDYDTAPSESTGVDADSYVVEVYSVDQSPGEAGTLNTSPVEVNAQFDETTKDENESEESSGSRSHEIIAVEATTKIVVSPQSDVLQLCSSSPEIEQTEGSVEMVIEPATTETTKVDTTPDDESPQTPSLSPEVEQPATVIEMAVEAASPEVVDVVASPDPAPIESDVGVAAEDAIQNSSTDDILSMSHDHTVFSTTSPDMSHIVNLFPTAQSSPEHDETQTSELESDDASDESAEELEVFEAIDISVTVEGVDGLLSTESTEDVEESTSPDTTTMGLDNNDDASESNARPLVDHEDTDLLRDFMNKVKASKAAKAATGIPKRKRSLPHSPLRLALETEGNSSPTHAVVVDDEFDVSLPTGSPNKRQKRNDPSLEEDELAEPRSTRRSRRTRLPMKTTSTGPSLIPVRRLNQDADSTVTLKRSEEKELAALTKINTRKNKGAAIHPLQVLAKKAEEKEDPASRQRALKEVFDEKAQKKKENKKGKNVVWAEQLAQFQTDKVKEVVAEKEVEVEAPVEEKKKAVKVGMRSRLSLGMAANGTPAPKKKLRAPKGHS</sequence>
<feature type="compositionally biased region" description="Basic residues" evidence="1">
    <location>
        <begin position="996"/>
        <end position="1007"/>
    </location>
</feature>
<feature type="region of interest" description="Disordered" evidence="1">
    <location>
        <begin position="28"/>
        <end position="63"/>
    </location>
</feature>
<dbReference type="Proteomes" id="UP000184330">
    <property type="component" value="Unassembled WGS sequence"/>
</dbReference>
<feature type="compositionally biased region" description="Polar residues" evidence="1">
    <location>
        <begin position="543"/>
        <end position="553"/>
    </location>
</feature>
<dbReference type="STRING" id="576137.A0A1L7WZZ3"/>
<feature type="region of interest" description="Disordered" evidence="1">
    <location>
        <begin position="987"/>
        <end position="1007"/>
    </location>
</feature>
<reference evidence="2 3" key="1">
    <citation type="submission" date="2016-03" db="EMBL/GenBank/DDBJ databases">
        <authorList>
            <person name="Ploux O."/>
        </authorList>
    </citation>
    <scope>NUCLEOTIDE SEQUENCE [LARGE SCALE GENOMIC DNA]</scope>
    <source>
        <strain evidence="2 3">UAMH 11012</strain>
    </source>
</reference>
<feature type="compositionally biased region" description="Acidic residues" evidence="1">
    <location>
        <begin position="678"/>
        <end position="688"/>
    </location>
</feature>
<feature type="compositionally biased region" description="Basic residues" evidence="1">
    <location>
        <begin position="387"/>
        <end position="405"/>
    </location>
</feature>
<feature type="region of interest" description="Disordered" evidence="1">
    <location>
        <begin position="359"/>
        <end position="519"/>
    </location>
</feature>
<evidence type="ECO:0000313" key="3">
    <source>
        <dbReference type="Proteomes" id="UP000184330"/>
    </source>
</evidence>
<name>A0A1L7WZZ3_9HELO</name>
<feature type="region of interest" description="Disordered" evidence="1">
    <location>
        <begin position="149"/>
        <end position="267"/>
    </location>
</feature>
<feature type="compositionally biased region" description="Polar residues" evidence="1">
    <location>
        <begin position="419"/>
        <end position="432"/>
    </location>
</feature>
<keyword evidence="3" id="KW-1185">Reference proteome</keyword>
<feature type="region of interest" description="Disordered" evidence="1">
    <location>
        <begin position="282"/>
        <end position="327"/>
    </location>
</feature>
<evidence type="ECO:0000313" key="2">
    <source>
        <dbReference type="EMBL" id="CZR58338.1"/>
    </source>
</evidence>
<dbReference type="EMBL" id="FJOG01000011">
    <property type="protein sequence ID" value="CZR58338.1"/>
    <property type="molecule type" value="Genomic_DNA"/>
</dbReference>
<feature type="compositionally biased region" description="Low complexity" evidence="1">
    <location>
        <begin position="560"/>
        <end position="570"/>
    </location>
</feature>
<accession>A0A1L7WZZ3</accession>
<gene>
    <name evidence="2" type="ORF">PAC_08230</name>
</gene>
<feature type="region of interest" description="Disordered" evidence="1">
    <location>
        <begin position="707"/>
        <end position="748"/>
    </location>
</feature>
<feature type="compositionally biased region" description="Polar residues" evidence="1">
    <location>
        <begin position="245"/>
        <end position="258"/>
    </location>
</feature>
<feature type="region of interest" description="Disordered" evidence="1">
    <location>
        <begin position="543"/>
        <end position="589"/>
    </location>
</feature>
<feature type="compositionally biased region" description="Basic and acidic residues" evidence="1">
    <location>
        <begin position="179"/>
        <end position="188"/>
    </location>
</feature>
<dbReference type="AlphaFoldDB" id="A0A1L7WZZ3"/>
<feature type="region of interest" description="Disordered" evidence="1">
    <location>
        <begin position="664"/>
        <end position="688"/>
    </location>
</feature>
<evidence type="ECO:0000256" key="1">
    <source>
        <dbReference type="SAM" id="MobiDB-lite"/>
    </source>
</evidence>
<protein>
    <submittedName>
        <fullName evidence="2">Uncharacterized protein</fullName>
    </submittedName>
</protein>